<dbReference type="PANTHER" id="PTHR34859:SF2">
    <property type="entry name" value="LYSM DOMAIN-CONTAINING PROTEIN"/>
    <property type="match status" value="1"/>
</dbReference>
<comment type="caution">
    <text evidence="2">The sequence shown here is derived from an EMBL/GenBank/DDBJ whole genome shotgun (WGS) entry which is preliminary data.</text>
</comment>
<feature type="compositionally biased region" description="Pro residues" evidence="1">
    <location>
        <begin position="143"/>
        <end position="205"/>
    </location>
</feature>
<reference evidence="2 3" key="1">
    <citation type="journal article" date="2015" name="Genome Biol. Evol.">
        <title>Comparative Genomics of a Bacterivorous Green Alga Reveals Evolutionary Causalities and Consequences of Phago-Mixotrophic Mode of Nutrition.</title>
        <authorList>
            <person name="Burns J.A."/>
            <person name="Paasch A."/>
            <person name="Narechania A."/>
            <person name="Kim E."/>
        </authorList>
    </citation>
    <scope>NUCLEOTIDE SEQUENCE [LARGE SCALE GENOMIC DNA]</scope>
    <source>
        <strain evidence="2 3">PLY_AMNH</strain>
    </source>
</reference>
<protein>
    <recommendedName>
        <fullName evidence="4">HYR domain-containing protein</fullName>
    </recommendedName>
</protein>
<evidence type="ECO:0000256" key="1">
    <source>
        <dbReference type="SAM" id="MobiDB-lite"/>
    </source>
</evidence>
<name>A0AAE0GMT3_9CHLO</name>
<feature type="region of interest" description="Disordered" evidence="1">
    <location>
        <begin position="1143"/>
        <end position="1172"/>
    </location>
</feature>
<dbReference type="Gene3D" id="2.60.40.10">
    <property type="entry name" value="Immunoglobulins"/>
    <property type="match status" value="3"/>
</dbReference>
<evidence type="ECO:0000313" key="3">
    <source>
        <dbReference type="Proteomes" id="UP001190700"/>
    </source>
</evidence>
<dbReference type="EMBL" id="LGRX02004255">
    <property type="protein sequence ID" value="KAK3280793.1"/>
    <property type="molecule type" value="Genomic_DNA"/>
</dbReference>
<dbReference type="PANTHER" id="PTHR34859">
    <property type="entry name" value="UNNAMED PRODUCT"/>
    <property type="match status" value="1"/>
</dbReference>
<keyword evidence="3" id="KW-1185">Reference proteome</keyword>
<dbReference type="InterPro" id="IPR013783">
    <property type="entry name" value="Ig-like_fold"/>
</dbReference>
<organism evidence="2 3">
    <name type="scientific">Cymbomonas tetramitiformis</name>
    <dbReference type="NCBI Taxonomy" id="36881"/>
    <lineage>
        <taxon>Eukaryota</taxon>
        <taxon>Viridiplantae</taxon>
        <taxon>Chlorophyta</taxon>
        <taxon>Pyramimonadophyceae</taxon>
        <taxon>Pyramimonadales</taxon>
        <taxon>Pyramimonadaceae</taxon>
        <taxon>Cymbomonas</taxon>
    </lineage>
</organism>
<feature type="region of interest" description="Disordered" evidence="1">
    <location>
        <begin position="136"/>
        <end position="207"/>
    </location>
</feature>
<evidence type="ECO:0000313" key="2">
    <source>
        <dbReference type="EMBL" id="KAK3280793.1"/>
    </source>
</evidence>
<proteinExistence type="predicted"/>
<sequence length="1416" mass="147658">MRRAARALVQRLCEARAVAICGLDSWRSALLEQTGAPGRGRAVDRTRCPGCCKGLSGCGWRHAQAAFISAMTAAASTGTEALTITSIVSGSCALHSTVSLSSSSAAEAFSSTLTSNPAAIFASSSFFDEFGSITATTSSTIDPSPPRPPSRPASPPRPPASLTPPPPPPPPPPPLPPVRKNEPPPTSPLSPPQPPAPPSSPPPSPIQAVEDAVRLSSGRFVAPGRKRSLGAVRLARSDWRGQTGAVRLPRCGHTGADRLARSDWCGQTGAVRLVQPNALGAVRLVRSDWRSQTGAVRLVQSDWRGEDGATVIPSGIGEAAAVELIALDYEDDIVSSYAGKPDVEPPEITILGNAAVEVRLMSHYQDAGASAVDLVDGSVLVDVAGLEAVSTELPTPADAPFVITYSAVDAAGNAAVSVTRSVAVVDPCTPPSFFCRDLDLCSMCPSSSSNSSECICMSAWNVSEALVDQAAEEYVPVQDVTVPIITLLGNGTLGVNNEGEVFMAHVVSQFSDFVCPPADAYDDVDGNLTNVITNYGHVDTAILTTDDAPFIITYGVRDGAGNAATPARRRVYVVSSCPEGWVMCSDDGEQRCAESTLACPLGTTKENDYSAQPNTPPQMTLMGVQEVSVLQHRAYTRCSQGALLTEVCDHGATAVDAEDGNLDARVLACSPDNASYPFVEVGIQPCEVDTTVAGRYEVVFSVTDSSGAYASAVRTVIVEPSCPIGEALCGTRTDCSIDGVCLEDLNVAASEAPEPAPPEISLVVTDVSPTSVRIKKNARYELCEMGKTPAEEGGCEPGVTAVSAATGADLSMQVLSCPPAECLPFGCAGHEMWLQKGLSGCFDTAAEVGTVFQLKFTVFDDNMPPQNATVARLLTIVSPCAEGEELCEDDVCSASPCDVRASLTTEEDVAAPDVSLLGVPSSSAAGGDSDSAFVLTASSGTIRTSRTTYGQPPPGGLLLRCSSMGELQAAAALNNGEGASDNVELNCSAAAWDEADGDVTGSLEVEQVYDSPVCNGDEQGSDAQTCISSGSCTVAALRAGECAPGVYEYAWRVVDLGGHEARVVEVVEVAERATVEIQAVRTALAQLAEVSAEEIELRAVRAEEQGADASSGGYVLVVDATIHVATSSVPSASDIVGSRRLLTLPPPPFSTSTGSSADSPPAYTEGEEDTTPSAVMVQSASVAAAVEAGTLSSYLEAAAEDLGVSGLPTESIGLGEEPQLQQQTSTVDEEAAAWASLHGAVLQVHQPQETATAHLAAVEEGMSSWRSTAHVQGLDKEPEEVWLNGRDEVQRKFNELSQVCVRVYLPARYRAARIGEPTRVQTSTTPDLVEVSYYFGYVGARKDASQSPPKGMPSGARPGLLIHKTRMTGKSSSTNVSPSKHGTRIFGSAQRHLHRTTQGWHGDICVISRSPELACV</sequence>
<accession>A0AAE0GMT3</accession>
<dbReference type="PRINTS" id="PR01217">
    <property type="entry name" value="PRICHEXTENSN"/>
</dbReference>
<evidence type="ECO:0008006" key="4">
    <source>
        <dbReference type="Google" id="ProtNLM"/>
    </source>
</evidence>
<dbReference type="Proteomes" id="UP001190700">
    <property type="component" value="Unassembled WGS sequence"/>
</dbReference>
<gene>
    <name evidence="2" type="ORF">CYMTET_11384</name>
</gene>